<feature type="binding site" evidence="8">
    <location>
        <position position="152"/>
    </location>
    <ligand>
        <name>NAD(+)</name>
        <dbReference type="ChEBI" id="CHEBI:57540"/>
    </ligand>
</feature>
<evidence type="ECO:0000256" key="6">
    <source>
        <dbReference type="ARBA" id="ARBA00023027"/>
    </source>
</evidence>
<comment type="similarity">
    <text evidence="8">Belongs to the NAD kinase family.</text>
</comment>
<protein>
    <recommendedName>
        <fullName evidence="8">NAD kinase</fullName>
        <ecNumber evidence="8">2.7.1.23</ecNumber>
    </recommendedName>
    <alternativeName>
        <fullName evidence="8">ATP-dependent NAD kinase</fullName>
    </alternativeName>
</protein>
<dbReference type="Gene3D" id="3.40.50.10330">
    <property type="entry name" value="Probable inorganic polyphosphate/atp-NAD kinase, domain 1"/>
    <property type="match status" value="1"/>
</dbReference>
<keyword evidence="2 8" id="KW-0547">Nucleotide-binding</keyword>
<dbReference type="GO" id="GO:0005737">
    <property type="term" value="C:cytoplasm"/>
    <property type="evidence" value="ECO:0007669"/>
    <property type="project" value="UniProtKB-SubCell"/>
</dbReference>
<accession>A0A3M0BNH4</accession>
<keyword evidence="8" id="KW-0963">Cytoplasm</keyword>
<dbReference type="InterPro" id="IPR017437">
    <property type="entry name" value="ATP-NAD_kinase_PpnK-typ_C"/>
</dbReference>
<comment type="cofactor">
    <cofactor evidence="8">
        <name>a divalent metal cation</name>
        <dbReference type="ChEBI" id="CHEBI:60240"/>
    </cofactor>
</comment>
<keyword evidence="1 8" id="KW-0808">Transferase</keyword>
<evidence type="ECO:0000313" key="10">
    <source>
        <dbReference type="Proteomes" id="UP000280842"/>
    </source>
</evidence>
<dbReference type="GO" id="GO:0005524">
    <property type="term" value="F:ATP binding"/>
    <property type="evidence" value="ECO:0007669"/>
    <property type="project" value="UniProtKB-KW"/>
</dbReference>
<gene>
    <name evidence="8" type="primary">nadK</name>
    <name evidence="9" type="ORF">CLV39_0468</name>
</gene>
<name>A0A3M0BNH4_9AQUI</name>
<comment type="function">
    <text evidence="8">Involved in the regulation of the intracellular balance of NAD and NADP, and is a key enzyme in the biosynthesis of NADP. Catalyzes specifically the phosphorylation on 2'-hydroxyl of the adenosine moiety of NAD to yield NADP.</text>
</comment>
<evidence type="ECO:0000256" key="7">
    <source>
        <dbReference type="ARBA" id="ARBA00047925"/>
    </source>
</evidence>
<dbReference type="InterPro" id="IPR017438">
    <property type="entry name" value="ATP-NAD_kinase_N"/>
</dbReference>
<feature type="active site" description="Proton acceptor" evidence="8">
    <location>
        <position position="67"/>
    </location>
</feature>
<dbReference type="InterPro" id="IPR002504">
    <property type="entry name" value="NADK"/>
</dbReference>
<comment type="caution">
    <text evidence="9">The sequence shown here is derived from an EMBL/GenBank/DDBJ whole genome shotgun (WGS) entry which is preliminary data.</text>
</comment>
<feature type="binding site" evidence="8">
    <location>
        <begin position="182"/>
        <end position="187"/>
    </location>
    <ligand>
        <name>NAD(+)</name>
        <dbReference type="ChEBI" id="CHEBI:57540"/>
    </ligand>
</feature>
<evidence type="ECO:0000256" key="1">
    <source>
        <dbReference type="ARBA" id="ARBA00022679"/>
    </source>
</evidence>
<keyword evidence="6 8" id="KW-0520">NAD</keyword>
<dbReference type="PANTHER" id="PTHR20275">
    <property type="entry name" value="NAD KINASE"/>
    <property type="match status" value="1"/>
</dbReference>
<evidence type="ECO:0000256" key="4">
    <source>
        <dbReference type="ARBA" id="ARBA00022840"/>
    </source>
</evidence>
<dbReference type="GO" id="GO:0046872">
    <property type="term" value="F:metal ion binding"/>
    <property type="evidence" value="ECO:0007669"/>
    <property type="project" value="UniProtKB-UniRule"/>
</dbReference>
<comment type="subcellular location">
    <subcellularLocation>
        <location evidence="8">Cytoplasm</location>
    </subcellularLocation>
</comment>
<dbReference type="GO" id="GO:0003951">
    <property type="term" value="F:NAD+ kinase activity"/>
    <property type="evidence" value="ECO:0007669"/>
    <property type="project" value="UniProtKB-UniRule"/>
</dbReference>
<evidence type="ECO:0000256" key="2">
    <source>
        <dbReference type="ARBA" id="ARBA00022741"/>
    </source>
</evidence>
<dbReference type="Pfam" id="PF01513">
    <property type="entry name" value="NAD_kinase"/>
    <property type="match status" value="1"/>
</dbReference>
<keyword evidence="5 8" id="KW-0521">NADP</keyword>
<dbReference type="RefSeq" id="WP_121922600.1">
    <property type="nucleotide sequence ID" value="NZ_REFO01000010.1"/>
</dbReference>
<comment type="caution">
    <text evidence="8">Lacks conserved residue(s) required for the propagation of feature annotation.</text>
</comment>
<organism evidence="9 10">
    <name type="scientific">Hydrogenothermus marinus</name>
    <dbReference type="NCBI Taxonomy" id="133270"/>
    <lineage>
        <taxon>Bacteria</taxon>
        <taxon>Pseudomonadati</taxon>
        <taxon>Aquificota</taxon>
        <taxon>Aquificia</taxon>
        <taxon>Aquificales</taxon>
        <taxon>Hydrogenothermaceae</taxon>
        <taxon>Hydrogenothermus</taxon>
    </lineage>
</organism>
<evidence type="ECO:0000313" key="9">
    <source>
        <dbReference type="EMBL" id="RMA97839.1"/>
    </source>
</evidence>
<dbReference type="OrthoDB" id="9774737at2"/>
<evidence type="ECO:0000256" key="5">
    <source>
        <dbReference type="ARBA" id="ARBA00022857"/>
    </source>
</evidence>
<dbReference type="HAMAP" id="MF_00361">
    <property type="entry name" value="NAD_kinase"/>
    <property type="match status" value="1"/>
</dbReference>
<dbReference type="SUPFAM" id="SSF111331">
    <property type="entry name" value="NAD kinase/diacylglycerol kinase-like"/>
    <property type="match status" value="1"/>
</dbReference>
<feature type="binding site" evidence="8">
    <location>
        <position position="171"/>
    </location>
    <ligand>
        <name>NAD(+)</name>
        <dbReference type="ChEBI" id="CHEBI:57540"/>
    </ligand>
</feature>
<keyword evidence="4 8" id="KW-0067">ATP-binding</keyword>
<dbReference type="FunFam" id="2.60.200.30:FF:000009">
    <property type="entry name" value="Poly(P)/ATP NAD kinase"/>
    <property type="match status" value="1"/>
</dbReference>
<dbReference type="Proteomes" id="UP000280842">
    <property type="component" value="Unassembled WGS sequence"/>
</dbReference>
<evidence type="ECO:0000256" key="3">
    <source>
        <dbReference type="ARBA" id="ARBA00022777"/>
    </source>
</evidence>
<feature type="binding site" evidence="8">
    <location>
        <begin position="67"/>
        <end position="68"/>
    </location>
    <ligand>
        <name>NAD(+)</name>
        <dbReference type="ChEBI" id="CHEBI:57540"/>
    </ligand>
</feature>
<sequence>MKVELYPLFKKVNIFTKASEEARQFSVRLKNWLNSYAIESKIFENLADLEKEENIKGTELLLVVGGDGSLLITARRVAKWGIPILGINLGRLGFLTEVNEDEAFDVLAQILSKPLCISRRMMLRATLIRDGKEILKADVLNDVVVNKAILARIVDVAVYVGDRYITTYNGDGIIIATPTGSTGYALSAGGPIVYPMMENFLVVPICPHTLTDRPLMLPPFEPITIELVAKDKDAWLTLDGQEGTELKYKDKIIVKQSPYYTYLVRKPDKNYFDILREKLNWS</sequence>
<evidence type="ECO:0000256" key="8">
    <source>
        <dbReference type="HAMAP-Rule" id="MF_00361"/>
    </source>
</evidence>
<dbReference type="GO" id="GO:0019674">
    <property type="term" value="P:NAD+ metabolic process"/>
    <property type="evidence" value="ECO:0007669"/>
    <property type="project" value="InterPro"/>
</dbReference>
<proteinExistence type="inferred from homology"/>
<reference evidence="9 10" key="1">
    <citation type="submission" date="2018-10" db="EMBL/GenBank/DDBJ databases">
        <title>Genomic Encyclopedia of Archaeal and Bacterial Type Strains, Phase II (KMG-II): from individual species to whole genera.</title>
        <authorList>
            <person name="Goeker M."/>
        </authorList>
    </citation>
    <scope>NUCLEOTIDE SEQUENCE [LARGE SCALE GENOMIC DNA]</scope>
    <source>
        <strain evidence="9 10">VM1</strain>
    </source>
</reference>
<dbReference type="Gene3D" id="2.60.200.30">
    <property type="entry name" value="Probable inorganic polyphosphate/atp-NAD kinase, domain 2"/>
    <property type="match status" value="1"/>
</dbReference>
<dbReference type="GO" id="GO:0006741">
    <property type="term" value="P:NADP+ biosynthetic process"/>
    <property type="evidence" value="ECO:0007669"/>
    <property type="project" value="UniProtKB-UniRule"/>
</dbReference>
<dbReference type="GO" id="GO:0051287">
    <property type="term" value="F:NAD binding"/>
    <property type="evidence" value="ECO:0007669"/>
    <property type="project" value="UniProtKB-ARBA"/>
</dbReference>
<dbReference type="InterPro" id="IPR016064">
    <property type="entry name" value="NAD/diacylglycerol_kinase_sf"/>
</dbReference>
<dbReference type="PANTHER" id="PTHR20275:SF0">
    <property type="entry name" value="NAD KINASE"/>
    <property type="match status" value="1"/>
</dbReference>
<comment type="catalytic activity">
    <reaction evidence="7 8">
        <text>NAD(+) + ATP = ADP + NADP(+) + H(+)</text>
        <dbReference type="Rhea" id="RHEA:18629"/>
        <dbReference type="ChEBI" id="CHEBI:15378"/>
        <dbReference type="ChEBI" id="CHEBI:30616"/>
        <dbReference type="ChEBI" id="CHEBI:57540"/>
        <dbReference type="ChEBI" id="CHEBI:58349"/>
        <dbReference type="ChEBI" id="CHEBI:456216"/>
        <dbReference type="EC" id="2.7.1.23"/>
    </reaction>
</comment>
<dbReference type="EMBL" id="REFO01000010">
    <property type="protein sequence ID" value="RMA97839.1"/>
    <property type="molecule type" value="Genomic_DNA"/>
</dbReference>
<dbReference type="EC" id="2.7.1.23" evidence="8"/>
<dbReference type="Pfam" id="PF20143">
    <property type="entry name" value="NAD_kinase_C"/>
    <property type="match status" value="1"/>
</dbReference>
<dbReference type="AlphaFoldDB" id="A0A3M0BNH4"/>
<keyword evidence="3 8" id="KW-0418">Kinase</keyword>
<feature type="binding site" evidence="8">
    <location>
        <position position="241"/>
    </location>
    <ligand>
        <name>NAD(+)</name>
        <dbReference type="ChEBI" id="CHEBI:57540"/>
    </ligand>
</feature>
<feature type="binding site" evidence="8">
    <location>
        <begin position="141"/>
        <end position="142"/>
    </location>
    <ligand>
        <name>NAD(+)</name>
        <dbReference type="ChEBI" id="CHEBI:57540"/>
    </ligand>
</feature>
<keyword evidence="10" id="KW-1185">Reference proteome</keyword>